<name>A0A420RAG6_FUSOX</name>
<dbReference type="EMBL" id="MRCY01000027">
    <property type="protein sequence ID" value="RKL13999.1"/>
    <property type="molecule type" value="Genomic_DNA"/>
</dbReference>
<reference evidence="2 3" key="1">
    <citation type="journal article" date="2018" name="Sci. Rep.">
        <title>Characterisation of pathogen-specific regions and novel effector candidates in Fusarium oxysporum f. sp. cepae.</title>
        <authorList>
            <person name="Armitage A.D."/>
            <person name="Taylor A."/>
            <person name="Sobczyk M.K."/>
            <person name="Baxter L."/>
            <person name="Greenfield B.P."/>
            <person name="Bates H.J."/>
            <person name="Wilson F."/>
            <person name="Jackson A.C."/>
            <person name="Ott S."/>
            <person name="Harrison R.J."/>
            <person name="Clarkson J.P."/>
        </authorList>
    </citation>
    <scope>NUCLEOTIDE SEQUENCE [LARGE SCALE GENOMIC DNA]</scope>
    <source>
        <strain evidence="2 3">Fo_A28</strain>
    </source>
</reference>
<protein>
    <submittedName>
        <fullName evidence="2">Uncharacterized protein</fullName>
    </submittedName>
</protein>
<comment type="caution">
    <text evidence="2">The sequence shown here is derived from an EMBL/GenBank/DDBJ whole genome shotgun (WGS) entry which is preliminary data.</text>
</comment>
<gene>
    <name evidence="2" type="ORF">BFJ68_g6815</name>
</gene>
<dbReference type="Proteomes" id="UP000285860">
    <property type="component" value="Unassembled WGS sequence"/>
</dbReference>
<evidence type="ECO:0000313" key="3">
    <source>
        <dbReference type="Proteomes" id="UP000285860"/>
    </source>
</evidence>
<dbReference type="AlphaFoldDB" id="A0A420RAG6"/>
<accession>A0A420RAG6</accession>
<evidence type="ECO:0000313" key="2">
    <source>
        <dbReference type="EMBL" id="RKL13999.1"/>
    </source>
</evidence>
<proteinExistence type="predicted"/>
<feature type="region of interest" description="Disordered" evidence="1">
    <location>
        <begin position="1"/>
        <end position="36"/>
    </location>
</feature>
<sequence length="36" mass="4302">MRVKNLRSPEEEETMGLTTKDDDDDEWNDFQDNRGN</sequence>
<evidence type="ECO:0000256" key="1">
    <source>
        <dbReference type="SAM" id="MobiDB-lite"/>
    </source>
</evidence>
<organism evidence="2 3">
    <name type="scientific">Fusarium oxysporum</name>
    <name type="common">Fusarium vascular wilt</name>
    <dbReference type="NCBI Taxonomy" id="5507"/>
    <lineage>
        <taxon>Eukaryota</taxon>
        <taxon>Fungi</taxon>
        <taxon>Dikarya</taxon>
        <taxon>Ascomycota</taxon>
        <taxon>Pezizomycotina</taxon>
        <taxon>Sordariomycetes</taxon>
        <taxon>Hypocreomycetidae</taxon>
        <taxon>Hypocreales</taxon>
        <taxon>Nectriaceae</taxon>
        <taxon>Fusarium</taxon>
        <taxon>Fusarium oxysporum species complex</taxon>
    </lineage>
</organism>